<proteinExistence type="predicted"/>
<comment type="caution">
    <text evidence="1">The sequence shown here is derived from an EMBL/GenBank/DDBJ whole genome shotgun (WGS) entry which is preliminary data.</text>
</comment>
<keyword evidence="2" id="KW-1185">Reference proteome</keyword>
<gene>
    <name evidence="1" type="ORF">EDB95_3226</name>
</gene>
<name>A0A4R8DXA9_9BACT</name>
<dbReference type="RefSeq" id="WP_133994799.1">
    <property type="nucleotide sequence ID" value="NZ_SODV01000001.1"/>
</dbReference>
<dbReference type="InterPro" id="IPR018841">
    <property type="entry name" value="DUF2442"/>
</dbReference>
<protein>
    <submittedName>
        <fullName evidence="1">Uncharacterized protein DUF2442</fullName>
    </submittedName>
</protein>
<dbReference type="OrthoDB" id="9807561at2"/>
<dbReference type="AlphaFoldDB" id="A0A4R8DXA9"/>
<accession>A0A4R8DXA9</accession>
<dbReference type="Pfam" id="PF10387">
    <property type="entry name" value="DUF2442"/>
    <property type="match status" value="1"/>
</dbReference>
<dbReference type="Gene3D" id="3.30.2020.40">
    <property type="entry name" value="Uncharacterised protein PF10387, DUF2442"/>
    <property type="match status" value="1"/>
</dbReference>
<organism evidence="1 2">
    <name type="scientific">Dinghuibacter silviterrae</name>
    <dbReference type="NCBI Taxonomy" id="1539049"/>
    <lineage>
        <taxon>Bacteria</taxon>
        <taxon>Pseudomonadati</taxon>
        <taxon>Bacteroidota</taxon>
        <taxon>Chitinophagia</taxon>
        <taxon>Chitinophagales</taxon>
        <taxon>Chitinophagaceae</taxon>
        <taxon>Dinghuibacter</taxon>
    </lineage>
</organism>
<sequence>MLTIKKVWFDETRIFVELSDNRVIGTPIAWYPNLRKGTSKQMQQFEVWGNGTWLHWEELDEDLSLEGFLTYKQEPVKA</sequence>
<evidence type="ECO:0000313" key="2">
    <source>
        <dbReference type="Proteomes" id="UP000294498"/>
    </source>
</evidence>
<evidence type="ECO:0000313" key="1">
    <source>
        <dbReference type="EMBL" id="TDX02175.1"/>
    </source>
</evidence>
<reference evidence="1 2" key="1">
    <citation type="submission" date="2019-03" db="EMBL/GenBank/DDBJ databases">
        <title>Genomic Encyclopedia of Type Strains, Phase IV (KMG-IV): sequencing the most valuable type-strain genomes for metagenomic binning, comparative biology and taxonomic classification.</title>
        <authorList>
            <person name="Goeker M."/>
        </authorList>
    </citation>
    <scope>NUCLEOTIDE SEQUENCE [LARGE SCALE GENOMIC DNA]</scope>
    <source>
        <strain evidence="1 2">DSM 100059</strain>
    </source>
</reference>
<dbReference type="Proteomes" id="UP000294498">
    <property type="component" value="Unassembled WGS sequence"/>
</dbReference>
<dbReference type="EMBL" id="SODV01000001">
    <property type="protein sequence ID" value="TDX02175.1"/>
    <property type="molecule type" value="Genomic_DNA"/>
</dbReference>